<comment type="caution">
    <text evidence="12">The sequence shown here is derived from an EMBL/GenBank/DDBJ whole genome shotgun (WGS) entry which is preliminary data.</text>
</comment>
<dbReference type="GO" id="GO:0009765">
    <property type="term" value="P:photosynthesis, light harvesting"/>
    <property type="evidence" value="ECO:0007669"/>
    <property type="project" value="InterPro"/>
</dbReference>
<dbReference type="Proteomes" id="UP000693970">
    <property type="component" value="Unassembled WGS sequence"/>
</dbReference>
<comment type="subcellular location">
    <subcellularLocation>
        <location evidence="2">Plastid</location>
        <location evidence="2">Chloroplast</location>
    </subcellularLocation>
</comment>
<dbReference type="InterPro" id="IPR022796">
    <property type="entry name" value="Chloroa_b-bind"/>
</dbReference>
<evidence type="ECO:0000256" key="1">
    <source>
        <dbReference type="ARBA" id="ARBA00004022"/>
    </source>
</evidence>
<evidence type="ECO:0000256" key="6">
    <source>
        <dbReference type="ARBA" id="ARBA00022640"/>
    </source>
</evidence>
<keyword evidence="13" id="KW-1185">Reference proteome</keyword>
<organism evidence="12 13">
    <name type="scientific">Nitzschia inconspicua</name>
    <dbReference type="NCBI Taxonomy" id="303405"/>
    <lineage>
        <taxon>Eukaryota</taxon>
        <taxon>Sar</taxon>
        <taxon>Stramenopiles</taxon>
        <taxon>Ochrophyta</taxon>
        <taxon>Bacillariophyta</taxon>
        <taxon>Bacillariophyceae</taxon>
        <taxon>Bacillariophycidae</taxon>
        <taxon>Bacillariales</taxon>
        <taxon>Bacillariaceae</taxon>
        <taxon>Nitzschia</taxon>
    </lineage>
</organism>
<evidence type="ECO:0000256" key="3">
    <source>
        <dbReference type="ARBA" id="ARBA00005933"/>
    </source>
</evidence>
<evidence type="ECO:0000313" key="11">
    <source>
        <dbReference type="EMBL" id="KAG7353895.1"/>
    </source>
</evidence>
<keyword evidence="6" id="KW-0934">Plastid</keyword>
<feature type="binding site" evidence="9">
    <location>
        <position position="180"/>
    </location>
    <ligand>
        <name>chlorophyll a</name>
        <dbReference type="ChEBI" id="CHEBI:58416"/>
        <label>1</label>
    </ligand>
</feature>
<evidence type="ECO:0000256" key="4">
    <source>
        <dbReference type="ARBA" id="ARBA00022528"/>
    </source>
</evidence>
<evidence type="ECO:0000313" key="12">
    <source>
        <dbReference type="EMBL" id="KAG7360052.1"/>
    </source>
</evidence>
<sequence>MKFLVVLAALLSSSSAFVSQPKPAGVSTQLHAEMSESLPFLTRPEKLKGWVGDVGFDPFNLSEYMDMKWLRESEIKHGRSAMLATVGFVAQQYVTIPGYEHVDDSNLAPSVVGVSAMLQIVFWMGVLEFWTNKGNVTMETMFLDPAREPGNLGFDPMGLGKGKSEAEMNDLKLKEIMNGRLAMFAIGGMIHHNWVTGEPLF</sequence>
<dbReference type="EMBL" id="JAGRRH010000016">
    <property type="protein sequence ID" value="KAG7353895.1"/>
    <property type="molecule type" value="Genomic_DNA"/>
</dbReference>
<keyword evidence="9" id="KW-0157">Chromophore</keyword>
<keyword evidence="5" id="KW-0602">Photosynthesis</keyword>
<dbReference type="GO" id="GO:0030076">
    <property type="term" value="C:light-harvesting complex"/>
    <property type="evidence" value="ECO:0007669"/>
    <property type="project" value="UniProtKB-KW"/>
</dbReference>
<dbReference type="GO" id="GO:0016020">
    <property type="term" value="C:membrane"/>
    <property type="evidence" value="ECO:0007669"/>
    <property type="project" value="InterPro"/>
</dbReference>
<name>A0A9K3LDH2_9STRA</name>
<protein>
    <submittedName>
        <fullName evidence="12">Fucoxanthin chl a/c light-harvesting protein, lhcr type</fullName>
    </submittedName>
</protein>
<dbReference type="PANTHER" id="PTHR21649">
    <property type="entry name" value="CHLOROPHYLL A/B BINDING PROTEIN"/>
    <property type="match status" value="1"/>
</dbReference>
<dbReference type="GO" id="GO:0016168">
    <property type="term" value="F:chlorophyll binding"/>
    <property type="evidence" value="ECO:0007669"/>
    <property type="project" value="UniProtKB-KW"/>
</dbReference>
<dbReference type="GO" id="GO:0009507">
    <property type="term" value="C:chloroplast"/>
    <property type="evidence" value="ECO:0007669"/>
    <property type="project" value="UniProtKB-SubCell"/>
</dbReference>
<evidence type="ECO:0000256" key="2">
    <source>
        <dbReference type="ARBA" id="ARBA00004229"/>
    </source>
</evidence>
<keyword evidence="7" id="KW-0437">Light-harvesting polypeptide</keyword>
<evidence type="ECO:0000256" key="7">
    <source>
        <dbReference type="ARBA" id="ARBA00023243"/>
    </source>
</evidence>
<keyword evidence="4" id="KW-0150">Chloroplast</keyword>
<dbReference type="AlphaFoldDB" id="A0A9K3LDH2"/>
<evidence type="ECO:0000256" key="5">
    <source>
        <dbReference type="ARBA" id="ARBA00022531"/>
    </source>
</evidence>
<proteinExistence type="inferred from homology"/>
<dbReference type="InterPro" id="IPR001344">
    <property type="entry name" value="Chloro_AB-bd_pln"/>
</dbReference>
<reference evidence="12" key="1">
    <citation type="journal article" date="2021" name="Sci. Rep.">
        <title>Diploid genomic architecture of Nitzschia inconspicua, an elite biomass production diatom.</title>
        <authorList>
            <person name="Oliver A."/>
            <person name="Podell S."/>
            <person name="Pinowska A."/>
            <person name="Traller J.C."/>
            <person name="Smith S.R."/>
            <person name="McClure R."/>
            <person name="Beliaev A."/>
            <person name="Bohutskyi P."/>
            <person name="Hill E.A."/>
            <person name="Rabines A."/>
            <person name="Zheng H."/>
            <person name="Allen L.Z."/>
            <person name="Kuo A."/>
            <person name="Grigoriev I.V."/>
            <person name="Allen A.E."/>
            <person name="Hazlebeck D."/>
            <person name="Allen E.E."/>
        </authorList>
    </citation>
    <scope>NUCLEOTIDE SEQUENCE</scope>
    <source>
        <strain evidence="12">Hildebrandi</strain>
    </source>
</reference>
<dbReference type="OrthoDB" id="423598at2759"/>
<feature type="binding site" evidence="9">
    <location>
        <position position="77"/>
    </location>
    <ligand>
        <name>chlorophyll a</name>
        <dbReference type="ChEBI" id="CHEBI:58416"/>
        <label>1</label>
    </ligand>
</feature>
<accession>A0A9K3LDH2</accession>
<keyword evidence="9" id="KW-0148">Chlorophyll</keyword>
<comment type="similarity">
    <text evidence="3">Belongs to the fucoxanthin chlorophyll protein family.</text>
</comment>
<evidence type="ECO:0000256" key="8">
    <source>
        <dbReference type="ARBA" id="ARBA00044011"/>
    </source>
</evidence>
<feature type="chain" id="PRO_5039882943" evidence="10">
    <location>
        <begin position="17"/>
        <end position="201"/>
    </location>
</feature>
<feature type="binding site" evidence="9">
    <location>
        <position position="178"/>
    </location>
    <ligand>
        <name>chlorophyll a</name>
        <dbReference type="ChEBI" id="CHEBI:58416"/>
        <label>1</label>
    </ligand>
</feature>
<evidence type="ECO:0000256" key="9">
    <source>
        <dbReference type="PIRSR" id="PIRSR601344-1"/>
    </source>
</evidence>
<feature type="binding site" evidence="9">
    <location>
        <position position="174"/>
    </location>
    <ligand>
        <name>chlorophyll a</name>
        <dbReference type="ChEBI" id="CHEBI:58416"/>
        <label>1</label>
    </ligand>
</feature>
<dbReference type="EMBL" id="JAGRRH010000013">
    <property type="protein sequence ID" value="KAG7360052.1"/>
    <property type="molecule type" value="Genomic_DNA"/>
</dbReference>
<evidence type="ECO:0000256" key="10">
    <source>
        <dbReference type="SAM" id="SignalP"/>
    </source>
</evidence>
<keyword evidence="10" id="KW-0732">Signal</keyword>
<comment type="function">
    <text evidence="1">The light-harvesting complex (LHC) functions as a light receptor, it captures and delivers excitation energy to photosystems with which it is closely associated. Energy is transferred from the carotenoid and chlorophyll C (or B) to chlorophyll A and the photosynthetic reaction centers where it is used to synthesize ATP and reducing power.</text>
</comment>
<gene>
    <name evidence="11" type="ORF">IV203_003250</name>
    <name evidence="12" type="ORF">IV203_035150</name>
</gene>
<feature type="binding site" description="axial binding residue" evidence="9">
    <location>
        <position position="79"/>
    </location>
    <ligand>
        <name>chlorophyll b</name>
        <dbReference type="ChEBI" id="CHEBI:61721"/>
        <label>1</label>
    </ligand>
    <ligandPart>
        <name>Mg</name>
        <dbReference type="ChEBI" id="CHEBI:25107"/>
    </ligandPart>
</feature>
<feature type="binding site" description="axial binding residue" evidence="9">
    <location>
        <position position="112"/>
    </location>
    <ligand>
        <name>chlorophyll b</name>
        <dbReference type="ChEBI" id="CHEBI:61721"/>
        <label>1</label>
    </ligand>
    <ligandPart>
        <name>Mg</name>
        <dbReference type="ChEBI" id="CHEBI:25107"/>
    </ligandPart>
</feature>
<feature type="binding site" evidence="9">
    <location>
        <position position="74"/>
    </location>
    <ligand>
        <name>chlorophyll a</name>
        <dbReference type="ChEBI" id="CHEBI:58416"/>
        <label>1</label>
    </ligand>
</feature>
<feature type="binding site" evidence="9">
    <location>
        <position position="62"/>
    </location>
    <ligand>
        <name>chlorophyll a</name>
        <dbReference type="ChEBI" id="CHEBI:58416"/>
        <label>1</label>
    </ligand>
</feature>
<feature type="signal peptide" evidence="10">
    <location>
        <begin position="1"/>
        <end position="16"/>
    </location>
</feature>
<evidence type="ECO:0000313" key="13">
    <source>
        <dbReference type="Proteomes" id="UP000693970"/>
    </source>
</evidence>
<feature type="binding site" evidence="9">
    <location>
        <position position="175"/>
    </location>
    <ligand>
        <name>chlorophyll a</name>
        <dbReference type="ChEBI" id="CHEBI:58416"/>
        <label>1</label>
    </ligand>
</feature>
<comment type="subunit">
    <text evidence="8">The LHC complex of chromophytic algae is composed of fucoxanthin, chlorophyll A and C bound non-covalently by fucoxanthin chlorophyll proteins (FCPs). The ratio of the pigments in LHC; fucoxanthin: chlorophyll C: chlorophyll A; (0.6-1): (0.1-0.3): (1).</text>
</comment>
<dbReference type="Pfam" id="PF00504">
    <property type="entry name" value="Chloroa_b-bind"/>
    <property type="match status" value="1"/>
</dbReference>
<reference evidence="12" key="2">
    <citation type="submission" date="2021-04" db="EMBL/GenBank/DDBJ databases">
        <authorList>
            <person name="Podell S."/>
        </authorList>
    </citation>
    <scope>NUCLEOTIDE SEQUENCE</scope>
    <source>
        <strain evidence="12">Hildebrandi</strain>
    </source>
</reference>